<dbReference type="Proteomes" id="UP001152797">
    <property type="component" value="Unassembled WGS sequence"/>
</dbReference>
<evidence type="ECO:0000313" key="5">
    <source>
        <dbReference type="EMBL" id="CAL4798425.1"/>
    </source>
</evidence>
<keyword evidence="6" id="KW-1185">Reference proteome</keyword>
<feature type="transmembrane region" description="Helical" evidence="2">
    <location>
        <begin position="15"/>
        <end position="35"/>
    </location>
</feature>
<gene>
    <name evidence="3" type="ORF">C1SCF055_LOCUS36309</name>
</gene>
<dbReference type="EMBL" id="CAMXCT010005013">
    <property type="protein sequence ID" value="CAI4011113.1"/>
    <property type="molecule type" value="Genomic_DNA"/>
</dbReference>
<feature type="transmembrane region" description="Helical" evidence="2">
    <location>
        <begin position="83"/>
        <end position="102"/>
    </location>
</feature>
<keyword evidence="2" id="KW-1133">Transmembrane helix</keyword>
<feature type="transmembrane region" description="Helical" evidence="2">
    <location>
        <begin position="221"/>
        <end position="244"/>
    </location>
</feature>
<keyword evidence="2" id="KW-0812">Transmembrane</keyword>
<dbReference type="OrthoDB" id="432139at2759"/>
<dbReference type="EMBL" id="CAMXCT030005013">
    <property type="protein sequence ID" value="CAL4798425.1"/>
    <property type="molecule type" value="Genomic_DNA"/>
</dbReference>
<reference evidence="3" key="1">
    <citation type="submission" date="2022-10" db="EMBL/GenBank/DDBJ databases">
        <authorList>
            <person name="Chen Y."/>
            <person name="Dougan E. K."/>
            <person name="Chan C."/>
            <person name="Rhodes N."/>
            <person name="Thang M."/>
        </authorList>
    </citation>
    <scope>NUCLEOTIDE SEQUENCE</scope>
</reference>
<feature type="region of interest" description="Disordered" evidence="1">
    <location>
        <begin position="385"/>
        <end position="411"/>
    </location>
</feature>
<keyword evidence="5" id="KW-0808">Transferase</keyword>
<feature type="transmembrane region" description="Helical" evidence="2">
    <location>
        <begin position="143"/>
        <end position="166"/>
    </location>
</feature>
<evidence type="ECO:0000256" key="2">
    <source>
        <dbReference type="SAM" id="Phobius"/>
    </source>
</evidence>
<reference evidence="4" key="2">
    <citation type="submission" date="2024-04" db="EMBL/GenBank/DDBJ databases">
        <authorList>
            <person name="Chen Y."/>
            <person name="Shah S."/>
            <person name="Dougan E. K."/>
            <person name="Thang M."/>
            <person name="Chan C."/>
        </authorList>
    </citation>
    <scope>NUCLEOTIDE SEQUENCE [LARGE SCALE GENOMIC DNA]</scope>
</reference>
<feature type="transmembrane region" description="Helical" evidence="2">
    <location>
        <begin position="186"/>
        <end position="209"/>
    </location>
</feature>
<evidence type="ECO:0000313" key="4">
    <source>
        <dbReference type="EMBL" id="CAL1164488.1"/>
    </source>
</evidence>
<accession>A0A9P1GFF8</accession>
<sequence length="549" mass="60092">MESLSSWSNPGLDTLFLALASAIEISFFCGAVVFCQTHYQKICLSLHKCVGRLSAWLRQCGSDEDTKLVTEVRRLQLRMAHTFLNVLAGIGNGITLIYQSNIWRQRQRWMPTEFILFMLPISAYATLHLFCPNQVVTRRTVNFCYGLGMTCGILALSPLGSPALASGNLSLSLAYTAFFRLPSVTLATRTSLVLFLNLLSLVLTLMRAFSEGFPRNLNAGTPLWVEGLSCVVVTLISISLQQWLRGAASQRLHNQKVKAELSAATSLLRLTCDAVIELGEDLKLTSHSSELAAVLLRDRPGASLEGVPLTDFMPPAEAARAAEILGRGEVDGTISANVFHTRLVDTYSSRFRTEVFQVRYSKIDGGVRHLIGLRDFTDQLSLAGRNATDEIPEPSSRSSRQRHPQDASESPPQLTLLELNLQDMVVNSASASLTQMVGRSLEEVFTSDGVELFRNAKRELAALEEQEALHETTLYFGSLGLRLGDSESVQISGTMEPIWSRKEGLRLVLCFQMSPASTGSAMPERTAAAAAAIPAMSAPQEPLRTPIAL</sequence>
<evidence type="ECO:0000256" key="1">
    <source>
        <dbReference type="SAM" id="MobiDB-lite"/>
    </source>
</evidence>
<organism evidence="3">
    <name type="scientific">Cladocopium goreaui</name>
    <dbReference type="NCBI Taxonomy" id="2562237"/>
    <lineage>
        <taxon>Eukaryota</taxon>
        <taxon>Sar</taxon>
        <taxon>Alveolata</taxon>
        <taxon>Dinophyceae</taxon>
        <taxon>Suessiales</taxon>
        <taxon>Symbiodiniaceae</taxon>
        <taxon>Cladocopium</taxon>
    </lineage>
</organism>
<protein>
    <submittedName>
        <fullName evidence="5">Ribosomal RNA small subunit methyltransferase I</fullName>
    </submittedName>
</protein>
<dbReference type="AlphaFoldDB" id="A0A9P1GFF8"/>
<dbReference type="GO" id="GO:0032259">
    <property type="term" value="P:methylation"/>
    <property type="evidence" value="ECO:0007669"/>
    <property type="project" value="UniProtKB-KW"/>
</dbReference>
<evidence type="ECO:0000313" key="6">
    <source>
        <dbReference type="Proteomes" id="UP001152797"/>
    </source>
</evidence>
<dbReference type="EMBL" id="CAMXCT020005013">
    <property type="protein sequence ID" value="CAL1164488.1"/>
    <property type="molecule type" value="Genomic_DNA"/>
</dbReference>
<evidence type="ECO:0000313" key="3">
    <source>
        <dbReference type="EMBL" id="CAI4011113.1"/>
    </source>
</evidence>
<name>A0A9P1GFF8_9DINO</name>
<comment type="caution">
    <text evidence="3">The sequence shown here is derived from an EMBL/GenBank/DDBJ whole genome shotgun (WGS) entry which is preliminary data.</text>
</comment>
<keyword evidence="5" id="KW-0489">Methyltransferase</keyword>
<dbReference type="GO" id="GO:0008168">
    <property type="term" value="F:methyltransferase activity"/>
    <property type="evidence" value="ECO:0007669"/>
    <property type="project" value="UniProtKB-KW"/>
</dbReference>
<keyword evidence="2" id="KW-0472">Membrane</keyword>
<feature type="transmembrane region" description="Helical" evidence="2">
    <location>
        <begin position="114"/>
        <end position="131"/>
    </location>
</feature>
<proteinExistence type="predicted"/>